<evidence type="ECO:0000313" key="2">
    <source>
        <dbReference type="Proteomes" id="UP000193355"/>
    </source>
</evidence>
<keyword evidence="2" id="KW-1185">Reference proteome</keyword>
<organism evidence="1 2">
    <name type="scientific">Dethiosulfovibrio salsuginis</name>
    <dbReference type="NCBI Taxonomy" id="561720"/>
    <lineage>
        <taxon>Bacteria</taxon>
        <taxon>Thermotogati</taxon>
        <taxon>Synergistota</taxon>
        <taxon>Synergistia</taxon>
        <taxon>Synergistales</taxon>
        <taxon>Dethiosulfovibrionaceae</taxon>
        <taxon>Dethiosulfovibrio</taxon>
    </lineage>
</organism>
<dbReference type="EMBL" id="FXBB01000014">
    <property type="protein sequence ID" value="SMG30100.1"/>
    <property type="molecule type" value="Genomic_DNA"/>
</dbReference>
<proteinExistence type="predicted"/>
<name>A0A1X7JQX8_9BACT</name>
<sequence length="33" mass="3896">MSSHVVDSLTFAFPDEWVFLQEIFVDFTLMMVL</sequence>
<dbReference type="AlphaFoldDB" id="A0A1X7JQX8"/>
<protein>
    <submittedName>
        <fullName evidence="1">Uncharacterized protein</fullName>
    </submittedName>
</protein>
<evidence type="ECO:0000313" key="1">
    <source>
        <dbReference type="EMBL" id="SMG30100.1"/>
    </source>
</evidence>
<reference evidence="2" key="1">
    <citation type="submission" date="2017-04" db="EMBL/GenBank/DDBJ databases">
        <authorList>
            <person name="Varghese N."/>
            <person name="Submissions S."/>
        </authorList>
    </citation>
    <scope>NUCLEOTIDE SEQUENCE [LARGE SCALE GENOMIC DNA]</scope>
    <source>
        <strain evidence="2">USBA 82</strain>
    </source>
</reference>
<dbReference type="Proteomes" id="UP000193355">
    <property type="component" value="Unassembled WGS sequence"/>
</dbReference>
<gene>
    <name evidence="1" type="ORF">SAMN06275492_11464</name>
</gene>
<accession>A0A1X7JQX8</accession>